<dbReference type="PANTHER" id="PTHR17630:SF44">
    <property type="entry name" value="PROTEIN AIM2"/>
    <property type="match status" value="1"/>
</dbReference>
<organism evidence="2 3">
    <name type="scientific">Lentinula raphanica</name>
    <dbReference type="NCBI Taxonomy" id="153919"/>
    <lineage>
        <taxon>Eukaryota</taxon>
        <taxon>Fungi</taxon>
        <taxon>Dikarya</taxon>
        <taxon>Basidiomycota</taxon>
        <taxon>Agaricomycotina</taxon>
        <taxon>Agaricomycetes</taxon>
        <taxon>Agaricomycetidae</taxon>
        <taxon>Agaricales</taxon>
        <taxon>Marasmiineae</taxon>
        <taxon>Omphalotaceae</taxon>
        <taxon>Lentinula</taxon>
    </lineage>
</organism>
<dbReference type="InterPro" id="IPR029058">
    <property type="entry name" value="AB_hydrolase_fold"/>
</dbReference>
<evidence type="ECO:0000313" key="2">
    <source>
        <dbReference type="EMBL" id="KAJ3837520.1"/>
    </source>
</evidence>
<dbReference type="Gene3D" id="3.40.50.1820">
    <property type="entry name" value="alpha/beta hydrolase"/>
    <property type="match status" value="1"/>
</dbReference>
<keyword evidence="2" id="KW-0378">Hydrolase</keyword>
<dbReference type="Pfam" id="PF01738">
    <property type="entry name" value="DLH"/>
    <property type="match status" value="1"/>
</dbReference>
<gene>
    <name evidence="2" type="ORF">F5878DRAFT_212482</name>
</gene>
<dbReference type="InterPro" id="IPR002925">
    <property type="entry name" value="Dienelactn_hydro"/>
</dbReference>
<feature type="domain" description="Dienelactone hydrolase" evidence="1">
    <location>
        <begin position="28"/>
        <end position="251"/>
    </location>
</feature>
<sequence length="259" mass="28451">MSLCEDCIKGVRHEGSPEGKWVSINGVETYVGTPTGNYQKNKVLLFLSDAFGPRFVNSQLLVDDFARNGIKTVAPDFFENDGAPPELLESPKRQTFDLPAWLARHSPSATRSLVDKVIAELKEQGVTEFSAVGYCYGGRLVFNFAFENVTTVSIASHPSLLKSPDDLEKYFSTSHAPLLLNTCTVDDQFPQSSQTQADAIFGEGKFAPGYKREYFDGCTHGFAVKGDMSNPKIKAGKEGAFKASVEWLYKYGFGPSDSK</sequence>
<keyword evidence="3" id="KW-1185">Reference proteome</keyword>
<dbReference type="EMBL" id="MU806240">
    <property type="protein sequence ID" value="KAJ3837520.1"/>
    <property type="molecule type" value="Genomic_DNA"/>
</dbReference>
<dbReference type="Proteomes" id="UP001163846">
    <property type="component" value="Unassembled WGS sequence"/>
</dbReference>
<protein>
    <submittedName>
        <fullName evidence="2">Alpha/Beta hydrolase protein</fullName>
    </submittedName>
</protein>
<evidence type="ECO:0000259" key="1">
    <source>
        <dbReference type="Pfam" id="PF01738"/>
    </source>
</evidence>
<proteinExistence type="predicted"/>
<accession>A0AA38P7E9</accession>
<reference evidence="2" key="1">
    <citation type="submission" date="2022-08" db="EMBL/GenBank/DDBJ databases">
        <authorList>
            <consortium name="DOE Joint Genome Institute"/>
            <person name="Min B."/>
            <person name="Riley R."/>
            <person name="Sierra-Patev S."/>
            <person name="Naranjo-Ortiz M."/>
            <person name="Looney B."/>
            <person name="Konkel Z."/>
            <person name="Slot J.C."/>
            <person name="Sakamoto Y."/>
            <person name="Steenwyk J.L."/>
            <person name="Rokas A."/>
            <person name="Carro J."/>
            <person name="Camarero S."/>
            <person name="Ferreira P."/>
            <person name="Molpeceres G."/>
            <person name="Ruiz-Duenas F.J."/>
            <person name="Serrano A."/>
            <person name="Henrissat B."/>
            <person name="Drula E."/>
            <person name="Hughes K.W."/>
            <person name="Mata J.L."/>
            <person name="Ishikawa N.K."/>
            <person name="Vargas-Isla R."/>
            <person name="Ushijima S."/>
            <person name="Smith C.A."/>
            <person name="Ahrendt S."/>
            <person name="Andreopoulos W."/>
            <person name="He G."/>
            <person name="Labutti K."/>
            <person name="Lipzen A."/>
            <person name="Ng V."/>
            <person name="Sandor L."/>
            <person name="Barry K."/>
            <person name="Martinez A.T."/>
            <person name="Xiao Y."/>
            <person name="Gibbons J.G."/>
            <person name="Terashima K."/>
            <person name="Hibbett D.S."/>
            <person name="Grigoriev I.V."/>
        </authorList>
    </citation>
    <scope>NUCLEOTIDE SEQUENCE</scope>
    <source>
        <strain evidence="2">TFB9207</strain>
    </source>
</reference>
<comment type="caution">
    <text evidence="2">The sequence shown here is derived from an EMBL/GenBank/DDBJ whole genome shotgun (WGS) entry which is preliminary data.</text>
</comment>
<dbReference type="SUPFAM" id="SSF53474">
    <property type="entry name" value="alpha/beta-Hydrolases"/>
    <property type="match status" value="1"/>
</dbReference>
<dbReference type="PANTHER" id="PTHR17630">
    <property type="entry name" value="DIENELACTONE HYDROLASE"/>
    <property type="match status" value="1"/>
</dbReference>
<evidence type="ECO:0000313" key="3">
    <source>
        <dbReference type="Proteomes" id="UP001163846"/>
    </source>
</evidence>
<dbReference type="AlphaFoldDB" id="A0AA38P7E9"/>
<dbReference type="GO" id="GO:0016787">
    <property type="term" value="F:hydrolase activity"/>
    <property type="evidence" value="ECO:0007669"/>
    <property type="project" value="UniProtKB-KW"/>
</dbReference>
<name>A0AA38P7E9_9AGAR</name>